<evidence type="ECO:0000313" key="4">
    <source>
        <dbReference type="EMBL" id="ARU46920.1"/>
    </source>
</evidence>
<dbReference type="AlphaFoldDB" id="A0A7Y4LHL6"/>
<sequence>MMSRKNSLARAVGSALCGIAIAAAALVGCSSSDGGTASNNTKNADASQNFPVTVKSGVSGEGESVTLEQEPTRIVSLSPSATEVLYAIGAGERVVAVDKHSNYPAGTPIVDGLSGFKPNLEAVVSHDPDLVVVSREDDTFVAGLNAAKIPVLVLPAAKKLDDVYSQIERLGVATGHIADATLRVSEMQSDIEAAVKTVPESITGAHLSYYHEISSKLYAAADSSFIGQVYALFGMKSIASGTKDYPQLTNEAVIDANPDVIFQANQGSEKITPQDLAARPGWSTIKAIKNGAIVQLDQDLAARWGTRLPLLVKQVAEQLVALPHEAIAHGSAAPVAH</sequence>
<dbReference type="NCBIfam" id="NF038402">
    <property type="entry name" value="TroA_like"/>
    <property type="match status" value="1"/>
</dbReference>
<dbReference type="Pfam" id="PF01497">
    <property type="entry name" value="Peripla_BP_2"/>
    <property type="match status" value="1"/>
</dbReference>
<keyword evidence="2 3" id="KW-0732">Signal</keyword>
<dbReference type="PANTHER" id="PTHR30535:SF34">
    <property type="entry name" value="MOLYBDATE-BINDING PROTEIN MOLA"/>
    <property type="match status" value="1"/>
</dbReference>
<dbReference type="InterPro" id="IPR002491">
    <property type="entry name" value="ABC_transptr_periplasmic_BD"/>
</dbReference>
<dbReference type="RefSeq" id="WP_087454698.1">
    <property type="nucleotide sequence ID" value="NZ_CP021417.2"/>
</dbReference>
<evidence type="ECO:0000256" key="2">
    <source>
        <dbReference type="ARBA" id="ARBA00022729"/>
    </source>
</evidence>
<organism evidence="4 5">
    <name type="scientific">Corynebacterium silvaticum</name>
    <dbReference type="NCBI Taxonomy" id="2320431"/>
    <lineage>
        <taxon>Bacteria</taxon>
        <taxon>Bacillati</taxon>
        <taxon>Actinomycetota</taxon>
        <taxon>Actinomycetes</taxon>
        <taxon>Mycobacteriales</taxon>
        <taxon>Corynebacteriaceae</taxon>
        <taxon>Corynebacterium</taxon>
    </lineage>
</organism>
<comment type="similarity">
    <text evidence="1">Belongs to the bacterial solute-binding protein 8 family.</text>
</comment>
<dbReference type="GeneID" id="75008780"/>
<name>A0A7Y4LHL6_9CORY</name>
<feature type="chain" id="PRO_5041142290" evidence="3">
    <location>
        <begin position="23"/>
        <end position="337"/>
    </location>
</feature>
<reference evidence="4 5" key="1">
    <citation type="journal article" date="2014" name="BMC Vet. Res.">
        <title>First report of Corynebacterium pseudotuberculosis from caseous lymphadenitis lesions in Black Alentejano pig (Sus scrofa domesticus).</title>
        <authorList>
            <person name="Oliveira M."/>
            <person name="Barroco C."/>
            <person name="Mottola C."/>
            <person name="Santos R."/>
            <person name="Lemsaddek A."/>
            <person name="Tavares L."/>
            <person name="Semedo-Lemsaddek T."/>
        </authorList>
    </citation>
    <scope>NUCLEOTIDE SEQUENCE [LARGE SCALE GENOMIC DNA]</scope>
    <source>
        <strain evidence="4 5">PO100/5</strain>
    </source>
</reference>
<reference evidence="4 5" key="3">
    <citation type="journal article" date="2020" name="Int. J. Syst. Evol. Microbiol.">
        <title>Corynebacterium silvaticum sp. nov., a unique group of NTTB corynebacteria in wild boar and roe deer.</title>
        <authorList>
            <person name="Dangel A."/>
            <person name="Berger A."/>
            <person name="Rau J."/>
            <person name="Eisenberg T."/>
            <person name="Kampfer P."/>
            <person name="Margos G."/>
            <person name="Contzen M."/>
            <person name="Busse H.J."/>
            <person name="Konrad R."/>
            <person name="Peters M."/>
            <person name="Sting R."/>
            <person name="Sing A."/>
        </authorList>
    </citation>
    <scope>NUCLEOTIDE SEQUENCE [LARGE SCALE GENOMIC DNA]</scope>
    <source>
        <strain evidence="4 5">PO100/5</strain>
    </source>
</reference>
<dbReference type="GO" id="GO:0071281">
    <property type="term" value="P:cellular response to iron ion"/>
    <property type="evidence" value="ECO:0007669"/>
    <property type="project" value="TreeGrafter"/>
</dbReference>
<reference evidence="4 5" key="4">
    <citation type="journal article" date="2020" name="PLoS ONE">
        <title>Taxonomic classification of strain PO100/5 shows a broader geographic distribution and genetic markers of the recently described Corynebacterium silvaticum.</title>
        <authorList>
            <person name="Viana M.V.C."/>
            <person name="Profeta R."/>
            <person name="da Silva A.L."/>
            <person name="Hurtado R."/>
            <person name="Cerqueira J.C."/>
            <person name="Ribeiro B.F.S."/>
            <person name="Almeida M.O."/>
            <person name="Morais-Rodrigues F."/>
            <person name="Soares S.C."/>
            <person name="Oliveira M."/>
            <person name="Tavares L."/>
            <person name="Figueiredo H."/>
            <person name="Wattam A.R."/>
            <person name="Barh D."/>
            <person name="Ghosh P."/>
            <person name="Silva A."/>
            <person name="Azevedo V."/>
        </authorList>
    </citation>
    <scope>NUCLEOTIDE SEQUENCE [LARGE SCALE GENOMIC DNA]</scope>
    <source>
        <strain evidence="4 5">PO100/5</strain>
    </source>
</reference>
<dbReference type="InterPro" id="IPR050902">
    <property type="entry name" value="ABC_Transporter_SBP"/>
</dbReference>
<keyword evidence="5" id="KW-1185">Reference proteome</keyword>
<evidence type="ECO:0000256" key="3">
    <source>
        <dbReference type="SAM" id="SignalP"/>
    </source>
</evidence>
<protein>
    <submittedName>
        <fullName evidence="4">ABC transporter substrate-binding protein</fullName>
    </submittedName>
</protein>
<accession>A0A7Y4LHL6</accession>
<dbReference type="SUPFAM" id="SSF53807">
    <property type="entry name" value="Helical backbone' metal receptor"/>
    <property type="match status" value="1"/>
</dbReference>
<gene>
    <name evidence="4" type="ORF">CBE74_11220</name>
</gene>
<proteinExistence type="inferred from homology"/>
<feature type="signal peptide" evidence="3">
    <location>
        <begin position="1"/>
        <end position="22"/>
    </location>
</feature>
<dbReference type="PROSITE" id="PS51257">
    <property type="entry name" value="PROKAR_LIPOPROTEIN"/>
    <property type="match status" value="1"/>
</dbReference>
<evidence type="ECO:0000313" key="5">
    <source>
        <dbReference type="Proteomes" id="UP000195652"/>
    </source>
</evidence>
<dbReference type="Gene3D" id="3.40.50.1980">
    <property type="entry name" value="Nitrogenase molybdenum iron protein domain"/>
    <property type="match status" value="2"/>
</dbReference>
<dbReference type="EMBL" id="CP021417">
    <property type="protein sequence ID" value="ARU46920.1"/>
    <property type="molecule type" value="Genomic_DNA"/>
</dbReference>
<dbReference type="Proteomes" id="UP000195652">
    <property type="component" value="Chromosome"/>
</dbReference>
<dbReference type="KEGG" id="csil:CBE74_11220"/>
<evidence type="ECO:0000256" key="1">
    <source>
        <dbReference type="ARBA" id="ARBA00008814"/>
    </source>
</evidence>
<dbReference type="CDD" id="cd01143">
    <property type="entry name" value="YvrC"/>
    <property type="match status" value="1"/>
</dbReference>
<dbReference type="PROSITE" id="PS50983">
    <property type="entry name" value="FE_B12_PBP"/>
    <property type="match status" value="1"/>
</dbReference>
<dbReference type="InterPro" id="IPR054828">
    <property type="entry name" value="Vit_B12_bind_prot"/>
</dbReference>
<reference evidence="4 5" key="2">
    <citation type="journal article" date="2020" name="Antonie Van Leeuwenhoek">
        <title>Phylogenomic characterisation of a novel corynebacterial species pathogenic to animals.</title>
        <authorList>
            <person name="Moller J."/>
            <person name="Musella L."/>
            <person name="Melnikov V."/>
            <person name="Geissdorfer W."/>
            <person name="Burkovski A."/>
            <person name="Sangal V."/>
        </authorList>
    </citation>
    <scope>NUCLEOTIDE SEQUENCE [LARGE SCALE GENOMIC DNA]</scope>
    <source>
        <strain evidence="4 5">PO100/5</strain>
    </source>
</reference>
<dbReference type="PANTHER" id="PTHR30535">
    <property type="entry name" value="VITAMIN B12-BINDING PROTEIN"/>
    <property type="match status" value="1"/>
</dbReference>